<dbReference type="InterPro" id="IPR029058">
    <property type="entry name" value="AB_hydrolase_fold"/>
</dbReference>
<organism evidence="1 2">
    <name type="scientific">Primorskyibacter flagellatus</name>
    <dbReference type="NCBI Taxonomy" id="1387277"/>
    <lineage>
        <taxon>Bacteria</taxon>
        <taxon>Pseudomonadati</taxon>
        <taxon>Pseudomonadota</taxon>
        <taxon>Alphaproteobacteria</taxon>
        <taxon>Rhodobacterales</taxon>
        <taxon>Roseobacteraceae</taxon>
        <taxon>Primorskyibacter</taxon>
    </lineage>
</organism>
<gene>
    <name evidence="1" type="ORF">GCM10011360_03950</name>
</gene>
<dbReference type="Proteomes" id="UP000612855">
    <property type="component" value="Unassembled WGS sequence"/>
</dbReference>
<keyword evidence="2" id="KW-1185">Reference proteome</keyword>
<dbReference type="SUPFAM" id="SSF53474">
    <property type="entry name" value="alpha/beta-Hydrolases"/>
    <property type="match status" value="1"/>
</dbReference>
<proteinExistence type="predicted"/>
<dbReference type="Pfam" id="PF05990">
    <property type="entry name" value="DUF900"/>
    <property type="match status" value="1"/>
</dbReference>
<sequence length="311" mass="34141">MTLLRINMQEQGLAMHGSALPVADTIRDAARGIGPVILMIHGFKFEPGHPDHCPHAHIFSLRNDHDCWKARSWPRELGLDGSAPERLGVAFGWPARGSIWQAYAQAAEAGRALAELIRLIRRAAPHRPIHAVAHSLGARVVLSALPHLPPHALSRAILLAGAEFSSAAEAALDTPAGRTVEVLSITSRENRLYDRLLEQVIAAPHRRDAALGRRSPRRGNWLTLPLDDAATLSALRGLGHDIAPPQRRVCHWSSYLRPGVFPFYAALLTEPQRLPLPVLRRSLEREEQAIAGWRLRLPAFSLPLPMGNAAP</sequence>
<dbReference type="RefSeq" id="WP_188475955.1">
    <property type="nucleotide sequence ID" value="NZ_BMFJ01000001.1"/>
</dbReference>
<evidence type="ECO:0000313" key="2">
    <source>
        <dbReference type="Proteomes" id="UP000612855"/>
    </source>
</evidence>
<dbReference type="InterPro" id="IPR010297">
    <property type="entry name" value="DUF900_hydrolase"/>
</dbReference>
<protein>
    <submittedName>
        <fullName evidence="1">Uncharacterized protein</fullName>
    </submittedName>
</protein>
<dbReference type="Gene3D" id="3.40.50.1820">
    <property type="entry name" value="alpha/beta hydrolase"/>
    <property type="match status" value="1"/>
</dbReference>
<reference evidence="2" key="1">
    <citation type="journal article" date="2019" name="Int. J. Syst. Evol. Microbiol.">
        <title>The Global Catalogue of Microorganisms (GCM) 10K type strain sequencing project: providing services to taxonomists for standard genome sequencing and annotation.</title>
        <authorList>
            <consortium name="The Broad Institute Genomics Platform"/>
            <consortium name="The Broad Institute Genome Sequencing Center for Infectious Disease"/>
            <person name="Wu L."/>
            <person name="Ma J."/>
        </authorList>
    </citation>
    <scope>NUCLEOTIDE SEQUENCE [LARGE SCALE GENOMIC DNA]</scope>
    <source>
        <strain evidence="2">CGMCC 1.12664</strain>
    </source>
</reference>
<accession>A0A916ZXT0</accession>
<dbReference type="EMBL" id="BMFJ01000001">
    <property type="protein sequence ID" value="GGE18372.1"/>
    <property type="molecule type" value="Genomic_DNA"/>
</dbReference>
<comment type="caution">
    <text evidence="1">The sequence shown here is derived from an EMBL/GenBank/DDBJ whole genome shotgun (WGS) entry which is preliminary data.</text>
</comment>
<dbReference type="AlphaFoldDB" id="A0A916ZXT0"/>
<evidence type="ECO:0000313" key="1">
    <source>
        <dbReference type="EMBL" id="GGE18372.1"/>
    </source>
</evidence>
<name>A0A916ZXT0_9RHOB</name>